<feature type="domain" description="ACT" evidence="14">
    <location>
        <begin position="356"/>
        <end position="431"/>
    </location>
</feature>
<proteinExistence type="inferred from homology"/>
<evidence type="ECO:0000256" key="11">
    <source>
        <dbReference type="PIRSR" id="PIRSR000098-1"/>
    </source>
</evidence>
<dbReference type="FunFam" id="3.30.360.10:FF:000005">
    <property type="entry name" value="Homoserine dehydrogenase"/>
    <property type="match status" value="1"/>
</dbReference>
<evidence type="ECO:0000313" key="16">
    <source>
        <dbReference type="Proteomes" id="UP000298596"/>
    </source>
</evidence>
<sequence length="435" mass="45900">MSDSHKTGPLKIAVAGLGTVGAGVLKLLERQADLIEQRCGRRIEVVAVSARSRGKDRGVDLSTAEWYDDPVALAAHPGVDVVVELIGGSEGPAKETVELALERGRHVVTANKALLAHHGTALAAKAEAAGLAIGFEAAVAGGIPIIKGLREGLAGNRVSEVHGILNGTCNYILTEMRTTGRDFADVLADAQKLGYAEADPSFDIDGVDAAHKLAILTSVAFGTPVDFKSVHVEGIRHVSAVDFDYADALGYRIKLLGIARRTDHGIEQRVHPCMVPKAAPIAAVDGVFNAVIAQGDFVDRVLFVGRGAGEGPTASAVVADLIDIARGRSTPTFGVPAAQLSEAQPSPMEARRGSYYVRLMVVDRPGVIADVAAAMRDQNVSMEQFLQRGRAPGEAVPVVLTTHDTEEAAMQRALATIADKESVVEPPRMIRIEQF</sequence>
<evidence type="ECO:0000256" key="13">
    <source>
        <dbReference type="RuleBase" id="RU004171"/>
    </source>
</evidence>
<evidence type="ECO:0000256" key="2">
    <source>
        <dbReference type="ARBA" id="ARBA00005062"/>
    </source>
</evidence>
<dbReference type="UniPathway" id="UPA00051">
    <property type="reaction ID" value="UER00465"/>
</dbReference>
<dbReference type="CDD" id="cd04881">
    <property type="entry name" value="ACT_HSDH-Hom"/>
    <property type="match status" value="1"/>
</dbReference>
<dbReference type="EMBL" id="CP032330">
    <property type="protein sequence ID" value="QCO01288.1"/>
    <property type="molecule type" value="Genomic_DNA"/>
</dbReference>
<keyword evidence="8 12" id="KW-0521">NADP</keyword>
<dbReference type="SUPFAM" id="SSF55347">
    <property type="entry name" value="Glyceraldehyde-3-phosphate dehydrogenase-like, C-terminal domain"/>
    <property type="match status" value="1"/>
</dbReference>
<dbReference type="PIRSF" id="PIRSF000098">
    <property type="entry name" value="Homoser_dehydrog"/>
    <property type="match status" value="1"/>
</dbReference>
<comment type="similarity">
    <text evidence="3 13">Belongs to the homoserine dehydrogenase family.</text>
</comment>
<dbReference type="UniPathway" id="UPA00050">
    <property type="reaction ID" value="UER00063"/>
</dbReference>
<keyword evidence="6" id="KW-0028">Amino-acid biosynthesis</keyword>
<dbReference type="InterPro" id="IPR045865">
    <property type="entry name" value="ACT-like_dom_sf"/>
</dbReference>
<dbReference type="GO" id="GO:0050661">
    <property type="term" value="F:NADP binding"/>
    <property type="evidence" value="ECO:0007669"/>
    <property type="project" value="InterPro"/>
</dbReference>
<evidence type="ECO:0000313" key="15">
    <source>
        <dbReference type="EMBL" id="QCO01288.1"/>
    </source>
</evidence>
<gene>
    <name evidence="15" type="ORF">D3867_04040</name>
</gene>
<dbReference type="Proteomes" id="UP000298596">
    <property type="component" value="Chromosome"/>
</dbReference>
<organism evidence="15 16">
    <name type="scientific">Azospirillum brasilense</name>
    <dbReference type="NCBI Taxonomy" id="192"/>
    <lineage>
        <taxon>Bacteria</taxon>
        <taxon>Pseudomonadati</taxon>
        <taxon>Pseudomonadota</taxon>
        <taxon>Alphaproteobacteria</taxon>
        <taxon>Rhodospirillales</taxon>
        <taxon>Azospirillaceae</taxon>
        <taxon>Azospirillum</taxon>
    </lineage>
</organism>
<evidence type="ECO:0000256" key="10">
    <source>
        <dbReference type="ARBA" id="ARBA00023167"/>
    </source>
</evidence>
<name>A0A4D8PWE5_AZOBR</name>
<keyword evidence="9" id="KW-0560">Oxidoreductase</keyword>
<dbReference type="AlphaFoldDB" id="A0A4D8PWE5"/>
<dbReference type="EC" id="1.1.1.3" evidence="4"/>
<evidence type="ECO:0000256" key="9">
    <source>
        <dbReference type="ARBA" id="ARBA00023002"/>
    </source>
</evidence>
<dbReference type="InterPro" id="IPR001342">
    <property type="entry name" value="HDH_cat"/>
</dbReference>
<dbReference type="SUPFAM" id="SSF55021">
    <property type="entry name" value="ACT-like"/>
    <property type="match status" value="1"/>
</dbReference>
<dbReference type="InterPro" id="IPR036291">
    <property type="entry name" value="NAD(P)-bd_dom_sf"/>
</dbReference>
<comment type="pathway">
    <text evidence="2">Amino-acid biosynthesis; L-methionine biosynthesis via de novo pathway; L-homoserine from L-aspartate: step 3/3.</text>
</comment>
<dbReference type="InterPro" id="IPR002912">
    <property type="entry name" value="ACT_dom"/>
</dbReference>
<dbReference type="Gene3D" id="3.40.50.720">
    <property type="entry name" value="NAD(P)-binding Rossmann-like Domain"/>
    <property type="match status" value="1"/>
</dbReference>
<dbReference type="GO" id="GO:0009088">
    <property type="term" value="P:threonine biosynthetic process"/>
    <property type="evidence" value="ECO:0007669"/>
    <property type="project" value="UniProtKB-UniPathway"/>
</dbReference>
<dbReference type="Pfam" id="PF03447">
    <property type="entry name" value="NAD_binding_3"/>
    <property type="match status" value="1"/>
</dbReference>
<dbReference type="InterPro" id="IPR016204">
    <property type="entry name" value="HDH"/>
</dbReference>
<dbReference type="Pfam" id="PF00742">
    <property type="entry name" value="Homoserine_dh"/>
    <property type="match status" value="1"/>
</dbReference>
<feature type="binding site" evidence="12">
    <location>
        <position position="197"/>
    </location>
    <ligand>
        <name>L-homoserine</name>
        <dbReference type="ChEBI" id="CHEBI:57476"/>
    </ligand>
</feature>
<protein>
    <recommendedName>
        <fullName evidence="5">Homoserine dehydrogenase</fullName>
        <ecNumber evidence="4">1.1.1.3</ecNumber>
    </recommendedName>
</protein>
<evidence type="ECO:0000256" key="3">
    <source>
        <dbReference type="ARBA" id="ARBA00006753"/>
    </source>
</evidence>
<evidence type="ECO:0000256" key="8">
    <source>
        <dbReference type="ARBA" id="ARBA00022857"/>
    </source>
</evidence>
<dbReference type="Gene3D" id="3.30.360.10">
    <property type="entry name" value="Dihydrodipicolinate Reductase, domain 2"/>
    <property type="match status" value="1"/>
</dbReference>
<dbReference type="SUPFAM" id="SSF51735">
    <property type="entry name" value="NAD(P)-binding Rossmann-fold domains"/>
    <property type="match status" value="1"/>
</dbReference>
<evidence type="ECO:0000256" key="12">
    <source>
        <dbReference type="PIRSR" id="PIRSR000098-2"/>
    </source>
</evidence>
<dbReference type="InterPro" id="IPR019811">
    <property type="entry name" value="HDH_CS"/>
</dbReference>
<evidence type="ECO:0000256" key="4">
    <source>
        <dbReference type="ARBA" id="ARBA00013213"/>
    </source>
</evidence>
<dbReference type="PROSITE" id="PS01042">
    <property type="entry name" value="HOMOSER_DHGENASE"/>
    <property type="match status" value="1"/>
</dbReference>
<dbReference type="PANTHER" id="PTHR43331:SF1">
    <property type="entry name" value="HOMOSERINE DEHYDROGENASE"/>
    <property type="match status" value="1"/>
</dbReference>
<feature type="active site" description="Proton donor" evidence="11">
    <location>
        <position position="212"/>
    </location>
</feature>
<feature type="binding site" evidence="12">
    <location>
        <begin position="15"/>
        <end position="22"/>
    </location>
    <ligand>
        <name>NADP(+)</name>
        <dbReference type="ChEBI" id="CHEBI:58349"/>
    </ligand>
</feature>
<keyword evidence="7" id="KW-0791">Threonine biosynthesis</keyword>
<keyword evidence="10" id="KW-0486">Methionine biosynthesis</keyword>
<dbReference type="GO" id="GO:0009086">
    <property type="term" value="P:methionine biosynthetic process"/>
    <property type="evidence" value="ECO:0007669"/>
    <property type="project" value="UniProtKB-KW"/>
</dbReference>
<comment type="pathway">
    <text evidence="1">Amino-acid biosynthesis; L-threonine biosynthesis; L-threonine from L-aspartate: step 3/5.</text>
</comment>
<dbReference type="PANTHER" id="PTHR43331">
    <property type="entry name" value="HOMOSERINE DEHYDROGENASE"/>
    <property type="match status" value="1"/>
</dbReference>
<evidence type="ECO:0000256" key="6">
    <source>
        <dbReference type="ARBA" id="ARBA00022605"/>
    </source>
</evidence>
<dbReference type="NCBIfam" id="NF004976">
    <property type="entry name" value="PRK06349.1"/>
    <property type="match status" value="1"/>
</dbReference>
<reference evidence="15 16" key="1">
    <citation type="submission" date="2018-09" db="EMBL/GenBank/DDBJ databases">
        <title>Whole genome based analysis of evolution and adaptive divergence in Indian and Brazilian strains of Azospirillum brasilense.</title>
        <authorList>
            <person name="Singh C."/>
            <person name="Tripathi A.K."/>
        </authorList>
    </citation>
    <scope>NUCLEOTIDE SEQUENCE [LARGE SCALE GENOMIC DNA]</scope>
    <source>
        <strain evidence="15 16">MTCC4036</strain>
    </source>
</reference>
<evidence type="ECO:0000259" key="14">
    <source>
        <dbReference type="PROSITE" id="PS51671"/>
    </source>
</evidence>
<dbReference type="Gene3D" id="3.30.70.260">
    <property type="match status" value="1"/>
</dbReference>
<dbReference type="GO" id="GO:0004412">
    <property type="term" value="F:homoserine dehydrogenase activity"/>
    <property type="evidence" value="ECO:0007669"/>
    <property type="project" value="UniProtKB-EC"/>
</dbReference>
<accession>A0A4D8PWE5</accession>
<evidence type="ECO:0000256" key="5">
    <source>
        <dbReference type="ARBA" id="ARBA00013376"/>
    </source>
</evidence>
<evidence type="ECO:0000256" key="7">
    <source>
        <dbReference type="ARBA" id="ARBA00022697"/>
    </source>
</evidence>
<evidence type="ECO:0000256" key="1">
    <source>
        <dbReference type="ARBA" id="ARBA00005056"/>
    </source>
</evidence>
<dbReference type="InterPro" id="IPR005106">
    <property type="entry name" value="Asp/hSer_DH_NAD-bd"/>
</dbReference>
<feature type="binding site" evidence="12">
    <location>
        <position position="112"/>
    </location>
    <ligand>
        <name>NADPH</name>
        <dbReference type="ChEBI" id="CHEBI:57783"/>
    </ligand>
</feature>
<dbReference type="PROSITE" id="PS51671">
    <property type="entry name" value="ACT"/>
    <property type="match status" value="1"/>
</dbReference>